<sequence length="153" mass="16898">MDEKKQFAVYSDFREGFLIGVGPSLWHYDVNCAIRFESEKEARAAAGRRRSDLATAVLLKMLDGAEGFEALPKLEKAPPGTWIVTIKYVKAPGKLFYLVSGGKAVKMSTSPDDAKGYKFERDAIKAVEVINKGDLLQAETHQKTAQVLSFSKP</sequence>
<protein>
    <submittedName>
        <fullName evidence="1">Uncharacterized protein</fullName>
    </submittedName>
</protein>
<reference evidence="1 2" key="1">
    <citation type="submission" date="2020-04" db="EMBL/GenBank/DDBJ databases">
        <title>Molecular characterization of pseudomonads from Agaricus bisporus reveal novel blotch 2 pathogens in Western Europe.</title>
        <authorList>
            <person name="Taparia T."/>
            <person name="Krijger M."/>
            <person name="Haynes E."/>
            <person name="Elpinstone J.G."/>
            <person name="Noble R."/>
            <person name="Van Der Wolf J."/>
        </authorList>
    </citation>
    <scope>NUCLEOTIDE SEQUENCE [LARGE SCALE GENOMIC DNA]</scope>
    <source>
        <strain evidence="1 2">H7001</strain>
    </source>
</reference>
<proteinExistence type="predicted"/>
<organism evidence="1 2">
    <name type="scientific">Pseudomonas gingeri</name>
    <dbReference type="NCBI Taxonomy" id="117681"/>
    <lineage>
        <taxon>Bacteria</taxon>
        <taxon>Pseudomonadati</taxon>
        <taxon>Pseudomonadota</taxon>
        <taxon>Gammaproteobacteria</taxon>
        <taxon>Pseudomonadales</taxon>
        <taxon>Pseudomonadaceae</taxon>
        <taxon>Pseudomonas</taxon>
    </lineage>
</organism>
<dbReference type="EMBL" id="JACAQB010000018">
    <property type="protein sequence ID" value="NWB98947.1"/>
    <property type="molecule type" value="Genomic_DNA"/>
</dbReference>
<evidence type="ECO:0000313" key="1">
    <source>
        <dbReference type="EMBL" id="NWB98947.1"/>
    </source>
</evidence>
<evidence type="ECO:0000313" key="2">
    <source>
        <dbReference type="Proteomes" id="UP000539985"/>
    </source>
</evidence>
<dbReference type="Proteomes" id="UP000539985">
    <property type="component" value="Unassembled WGS sequence"/>
</dbReference>
<name>A0A7Y7XFL0_9PSED</name>
<dbReference type="RefSeq" id="WP_177104647.1">
    <property type="nucleotide sequence ID" value="NZ_JACAQB010000018.1"/>
</dbReference>
<dbReference type="AlphaFoldDB" id="A0A7Y7XFL0"/>
<accession>A0A7Y7XFL0</accession>
<gene>
    <name evidence="1" type="ORF">HX882_23935</name>
</gene>
<comment type="caution">
    <text evidence="1">The sequence shown here is derived from an EMBL/GenBank/DDBJ whole genome shotgun (WGS) entry which is preliminary data.</text>
</comment>